<dbReference type="EMBL" id="JAQQWM010000008">
    <property type="protein sequence ID" value="KAK8053632.1"/>
    <property type="molecule type" value="Genomic_DNA"/>
</dbReference>
<protein>
    <submittedName>
        <fullName evidence="1">Uncharacterized protein</fullName>
    </submittedName>
</protein>
<gene>
    <name evidence="1" type="ORF">PG996_012933</name>
</gene>
<organism evidence="1 2">
    <name type="scientific">Apiospora saccharicola</name>
    <dbReference type="NCBI Taxonomy" id="335842"/>
    <lineage>
        <taxon>Eukaryota</taxon>
        <taxon>Fungi</taxon>
        <taxon>Dikarya</taxon>
        <taxon>Ascomycota</taxon>
        <taxon>Pezizomycotina</taxon>
        <taxon>Sordariomycetes</taxon>
        <taxon>Xylariomycetidae</taxon>
        <taxon>Amphisphaeriales</taxon>
        <taxon>Apiosporaceae</taxon>
        <taxon>Apiospora</taxon>
    </lineage>
</organism>
<keyword evidence="2" id="KW-1185">Reference proteome</keyword>
<evidence type="ECO:0000313" key="1">
    <source>
        <dbReference type="EMBL" id="KAK8053632.1"/>
    </source>
</evidence>
<sequence length="116" mass="12406">MAAEVEPASTHPLFLALALEVLEALDLEALEVLAALAWAPVLFLSPLLSSSPSHQLWFSHLPLRSQSLNPTLLSVTLLAYLLPLDLNGPLAGLRLSPSLFPVPLVPTANLFHLSLA</sequence>
<accession>A0ABR1U4M0</accession>
<comment type="caution">
    <text evidence="1">The sequence shown here is derived from an EMBL/GenBank/DDBJ whole genome shotgun (WGS) entry which is preliminary data.</text>
</comment>
<evidence type="ECO:0000313" key="2">
    <source>
        <dbReference type="Proteomes" id="UP001446871"/>
    </source>
</evidence>
<proteinExistence type="predicted"/>
<dbReference type="Proteomes" id="UP001446871">
    <property type="component" value="Unassembled WGS sequence"/>
</dbReference>
<name>A0ABR1U4M0_9PEZI</name>
<reference evidence="1 2" key="1">
    <citation type="submission" date="2023-01" db="EMBL/GenBank/DDBJ databases">
        <title>Analysis of 21 Apiospora genomes using comparative genomics revels a genus with tremendous synthesis potential of carbohydrate active enzymes and secondary metabolites.</title>
        <authorList>
            <person name="Sorensen T."/>
        </authorList>
    </citation>
    <scope>NUCLEOTIDE SEQUENCE [LARGE SCALE GENOMIC DNA]</scope>
    <source>
        <strain evidence="1 2">CBS 83171</strain>
    </source>
</reference>